<reference evidence="11 12" key="1">
    <citation type="journal article" date="2020" name="Nat. Food">
        <title>A phased Vanilla planifolia genome enables genetic improvement of flavour and production.</title>
        <authorList>
            <person name="Hasing T."/>
            <person name="Tang H."/>
            <person name="Brym M."/>
            <person name="Khazi F."/>
            <person name="Huang T."/>
            <person name="Chambers A.H."/>
        </authorList>
    </citation>
    <scope>NUCLEOTIDE SEQUENCE [LARGE SCALE GENOMIC DNA]</scope>
    <source>
        <tissue evidence="10">Leaf</tissue>
    </source>
</reference>
<evidence type="ECO:0000313" key="12">
    <source>
        <dbReference type="Proteomes" id="UP000639772"/>
    </source>
</evidence>
<comment type="caution">
    <text evidence="10">The sequence shown here is derived from an EMBL/GenBank/DDBJ whole genome shotgun (WGS) entry which is preliminary data.</text>
</comment>
<evidence type="ECO:0000259" key="8">
    <source>
        <dbReference type="Pfam" id="PF06886"/>
    </source>
</evidence>
<evidence type="ECO:0000256" key="1">
    <source>
        <dbReference type="ARBA" id="ARBA00004245"/>
    </source>
</evidence>
<feature type="region of interest" description="Disordered" evidence="7">
    <location>
        <begin position="298"/>
        <end position="428"/>
    </location>
</feature>
<feature type="compositionally biased region" description="Polar residues" evidence="7">
    <location>
        <begin position="322"/>
        <end position="336"/>
    </location>
</feature>
<feature type="compositionally biased region" description="Basic and acidic residues" evidence="7">
    <location>
        <begin position="388"/>
        <end position="407"/>
    </location>
</feature>
<evidence type="ECO:0000256" key="2">
    <source>
        <dbReference type="ARBA" id="ARBA00005885"/>
    </source>
</evidence>
<keyword evidence="4" id="KW-0493">Microtubule</keyword>
<protein>
    <recommendedName>
        <fullName evidence="8">TPX2 C-terminal domain-containing protein</fullName>
    </recommendedName>
</protein>
<evidence type="ECO:0000256" key="5">
    <source>
        <dbReference type="ARBA" id="ARBA00023212"/>
    </source>
</evidence>
<dbReference type="OrthoDB" id="1939285at2759"/>
<evidence type="ECO:0000313" key="10">
    <source>
        <dbReference type="EMBL" id="KAG0482707.1"/>
    </source>
</evidence>
<keyword evidence="5" id="KW-0206">Cytoskeleton</keyword>
<feature type="compositionally biased region" description="Polar residues" evidence="7">
    <location>
        <begin position="189"/>
        <end position="209"/>
    </location>
</feature>
<evidence type="ECO:0000256" key="6">
    <source>
        <dbReference type="SAM" id="Coils"/>
    </source>
</evidence>
<dbReference type="Proteomes" id="UP000639772">
    <property type="component" value="Unassembled WGS sequence"/>
</dbReference>
<dbReference type="GO" id="GO:0008017">
    <property type="term" value="F:microtubule binding"/>
    <property type="evidence" value="ECO:0007669"/>
    <property type="project" value="InterPro"/>
</dbReference>
<dbReference type="InterPro" id="IPR044806">
    <property type="entry name" value="WVD2/WDL1-4"/>
</dbReference>
<evidence type="ECO:0000256" key="3">
    <source>
        <dbReference type="ARBA" id="ARBA00022490"/>
    </source>
</evidence>
<feature type="region of interest" description="Disordered" evidence="7">
    <location>
        <begin position="17"/>
        <end position="51"/>
    </location>
</feature>
<organism evidence="10 12">
    <name type="scientific">Vanilla planifolia</name>
    <name type="common">Vanilla</name>
    <dbReference type="NCBI Taxonomy" id="51239"/>
    <lineage>
        <taxon>Eukaryota</taxon>
        <taxon>Viridiplantae</taxon>
        <taxon>Streptophyta</taxon>
        <taxon>Embryophyta</taxon>
        <taxon>Tracheophyta</taxon>
        <taxon>Spermatophyta</taxon>
        <taxon>Magnoliopsida</taxon>
        <taxon>Liliopsida</taxon>
        <taxon>Asparagales</taxon>
        <taxon>Orchidaceae</taxon>
        <taxon>Vanilloideae</taxon>
        <taxon>Vanilleae</taxon>
        <taxon>Vanilla</taxon>
    </lineage>
</organism>
<keyword evidence="11" id="KW-1185">Reference proteome</keyword>
<feature type="compositionally biased region" description="Polar residues" evidence="7">
    <location>
        <begin position="350"/>
        <end position="381"/>
    </location>
</feature>
<dbReference type="GO" id="GO:0000226">
    <property type="term" value="P:microtubule cytoskeleton organization"/>
    <property type="evidence" value="ECO:0007669"/>
    <property type="project" value="InterPro"/>
</dbReference>
<evidence type="ECO:0000313" key="11">
    <source>
        <dbReference type="Proteomes" id="UP000636800"/>
    </source>
</evidence>
<dbReference type="PANTHER" id="PTHR46372:SF26">
    <property type="entry name" value="(WILD MALAYSIAN BANANA) HYPOTHETICAL PROTEIN"/>
    <property type="match status" value="1"/>
</dbReference>
<name>A0A835V268_VANPL</name>
<evidence type="ECO:0000256" key="7">
    <source>
        <dbReference type="SAM" id="MobiDB-lite"/>
    </source>
</evidence>
<dbReference type="Pfam" id="PF06886">
    <property type="entry name" value="TPX2"/>
    <property type="match status" value="1"/>
</dbReference>
<feature type="domain" description="TPX2 C-terminal" evidence="8">
    <location>
        <begin position="219"/>
        <end position="294"/>
    </location>
</feature>
<feature type="region of interest" description="Disordered" evidence="7">
    <location>
        <begin position="187"/>
        <end position="216"/>
    </location>
</feature>
<evidence type="ECO:0000313" key="9">
    <source>
        <dbReference type="EMBL" id="KAG0480184.1"/>
    </source>
</evidence>
<sequence>MGINYMMEPTAEVELELSKGNSKKATSVNGLGSSVNNENRNADGADTTQGNNTFEGRLQGEVAHVSEPGVEPNSNISVNKVSIVSKKSLLINNLKSTKDQKVQKDAAARNGDAVISKNRKASLSKSISFPAKISPSTVPRKSSMDVKQTQVDVNGPNATGSEVLSSGGPTTKKVNAVAAGSTRRLFPVNSGSVNESGTSELTQSMSPRSETQRRSAAGFSFRLDERAEKRKEFFLKVEEKIHAKELEKNNMQAKSKESQEAEIRQLRKTLTFKATPMPSFYQEPSPPKVELKKIPPTRARSPKLGRHKSSTAVTNRPVEGNCLTQALDSNPNSVKSNGGEVAHTLDTPVSKKSTTPKFITRFPSQKSTVSGPETKPTTSKNKPPRTKRMVENSKVEETENEAAKEFEPVQDSLADACAESEQEVSENN</sequence>
<dbReference type="AlphaFoldDB" id="A0A835V268"/>
<dbReference type="InterPro" id="IPR027329">
    <property type="entry name" value="TPX2_C"/>
</dbReference>
<gene>
    <name evidence="10" type="ORF">HPP92_010791</name>
    <name evidence="9" type="ORF">HPP92_011042</name>
</gene>
<dbReference type="Proteomes" id="UP000636800">
    <property type="component" value="Chromosome 5"/>
</dbReference>
<proteinExistence type="inferred from homology"/>
<evidence type="ECO:0000256" key="4">
    <source>
        <dbReference type="ARBA" id="ARBA00022701"/>
    </source>
</evidence>
<feature type="coiled-coil region" evidence="6">
    <location>
        <begin position="236"/>
        <end position="264"/>
    </location>
</feature>
<dbReference type="PANTHER" id="PTHR46372">
    <property type="entry name" value="PROTEIN WVD2-LIKE 3"/>
    <property type="match status" value="1"/>
</dbReference>
<dbReference type="EMBL" id="JADCNL010000005">
    <property type="protein sequence ID" value="KAG0480184.1"/>
    <property type="molecule type" value="Genomic_DNA"/>
</dbReference>
<comment type="subcellular location">
    <subcellularLocation>
        <location evidence="1">Cytoplasm</location>
        <location evidence="1">Cytoskeleton</location>
    </subcellularLocation>
</comment>
<dbReference type="EMBL" id="JADCNM010000005">
    <property type="protein sequence ID" value="KAG0482707.1"/>
    <property type="molecule type" value="Genomic_DNA"/>
</dbReference>
<dbReference type="GO" id="GO:0005874">
    <property type="term" value="C:microtubule"/>
    <property type="evidence" value="ECO:0007669"/>
    <property type="project" value="UniProtKB-KW"/>
</dbReference>
<feature type="compositionally biased region" description="Acidic residues" evidence="7">
    <location>
        <begin position="418"/>
        <end position="428"/>
    </location>
</feature>
<feature type="region of interest" description="Disordered" evidence="7">
    <location>
        <begin position="134"/>
        <end position="171"/>
    </location>
</feature>
<keyword evidence="3" id="KW-0963">Cytoplasm</keyword>
<comment type="similarity">
    <text evidence="2">Belongs to the TPX2 family.</text>
</comment>
<feature type="compositionally biased region" description="Polar residues" evidence="7">
    <location>
        <begin position="19"/>
        <end position="39"/>
    </location>
</feature>
<keyword evidence="6" id="KW-0175">Coiled coil</keyword>
<feature type="compositionally biased region" description="Basic residues" evidence="7">
    <location>
        <begin position="300"/>
        <end position="309"/>
    </location>
</feature>
<accession>A0A835V268</accession>